<dbReference type="RefSeq" id="WP_158407059.1">
    <property type="nucleotide sequence ID" value="NZ_CP033455.1"/>
</dbReference>
<evidence type="ECO:0000313" key="3">
    <source>
        <dbReference type="Proteomes" id="UP000422822"/>
    </source>
</evidence>
<name>A0AAE6UIV9_EHRRU</name>
<dbReference type="Proteomes" id="UP000422822">
    <property type="component" value="Chromosome"/>
</dbReference>
<feature type="compositionally biased region" description="Basic and acidic residues" evidence="1">
    <location>
        <begin position="115"/>
        <end position="146"/>
    </location>
</feature>
<dbReference type="EMBL" id="CP033455">
    <property type="protein sequence ID" value="QGR03865.1"/>
    <property type="molecule type" value="Genomic_DNA"/>
</dbReference>
<organism evidence="2 3">
    <name type="scientific">Ehrlichia ruminantium</name>
    <name type="common">heartwater rickettsia</name>
    <name type="synonym">Cowdria ruminantium</name>
    <dbReference type="NCBI Taxonomy" id="779"/>
    <lineage>
        <taxon>Bacteria</taxon>
        <taxon>Pseudomonadati</taxon>
        <taxon>Pseudomonadota</taxon>
        <taxon>Alphaproteobacteria</taxon>
        <taxon>Rickettsiales</taxon>
        <taxon>Anaplasmataceae</taxon>
        <taxon>Ehrlichia</taxon>
    </lineage>
</organism>
<feature type="region of interest" description="Disordered" evidence="1">
    <location>
        <begin position="115"/>
        <end position="155"/>
    </location>
</feature>
<proteinExistence type="predicted"/>
<keyword evidence="3" id="KW-1185">Reference proteome</keyword>
<gene>
    <name evidence="2" type="ORF">EDL80_04910</name>
</gene>
<evidence type="ECO:0000313" key="2">
    <source>
        <dbReference type="EMBL" id="QGR03865.1"/>
    </source>
</evidence>
<protein>
    <submittedName>
        <fullName evidence="2">Uncharacterized protein</fullName>
    </submittedName>
</protein>
<accession>A0AAE6UIV9</accession>
<reference evidence="2 3" key="1">
    <citation type="submission" date="2018-10" db="EMBL/GenBank/DDBJ databases">
        <title>Propagation and draft genome sequences of three atypical Erhlichia ruminantium isolates.</title>
        <authorList>
            <person name="Liebenberg J."/>
            <person name="Steyn H."/>
            <person name="Josemans A."/>
            <person name="Zweygarth E."/>
        </authorList>
    </citation>
    <scope>NUCLEOTIDE SEQUENCE [LARGE SCALE GENOMIC DNA]</scope>
    <source>
        <strain evidence="2 3">Omatjenne</strain>
    </source>
</reference>
<sequence length="155" mass="17244">MAIFGEFDVDIAIDGNAMHYVGKITVNNDGNFNSDLNLDHGLVGTLGHFLGHINSDHSDPNKHVLFYEFTQHAISPGLPEVGAYSGHIEAEDKGGNLVFNGDHITISLHKPGEQEVKVEHKVEEQQQIEGEHKEEQEVKVEEEQHAEVAQIEEEE</sequence>
<dbReference type="AlphaFoldDB" id="A0AAE6UIV9"/>
<evidence type="ECO:0000256" key="1">
    <source>
        <dbReference type="SAM" id="MobiDB-lite"/>
    </source>
</evidence>